<dbReference type="InterPro" id="IPR010326">
    <property type="entry name" value="EXOC3/Sec6"/>
</dbReference>
<dbReference type="OrthoDB" id="190098at2759"/>
<dbReference type="eggNOG" id="KOG2286">
    <property type="taxonomic scope" value="Eukaryota"/>
</dbReference>
<dbReference type="GO" id="GO:0051601">
    <property type="term" value="P:exocyst localization"/>
    <property type="evidence" value="ECO:0007669"/>
    <property type="project" value="TreeGrafter"/>
</dbReference>
<keyword evidence="3" id="KW-0268">Exocytosis</keyword>
<dbReference type="GO" id="GO:0006887">
    <property type="term" value="P:exocytosis"/>
    <property type="evidence" value="ECO:0007669"/>
    <property type="project" value="UniProtKB-KW"/>
</dbReference>
<dbReference type="HOGENOM" id="CLU_011776_2_0_1"/>
<dbReference type="EMBL" id="CP000496">
    <property type="protein sequence ID" value="ABN64841.2"/>
    <property type="molecule type" value="Genomic_DNA"/>
</dbReference>
<proteinExistence type="inferred from homology"/>
<dbReference type="Gene3D" id="1.10.357.70">
    <property type="entry name" value="Exocyst complex component Sec6, C-terminal domain"/>
    <property type="match status" value="1"/>
</dbReference>
<dbReference type="GeneID" id="4836758"/>
<dbReference type="Gene3D" id="1.10.357.50">
    <property type="match status" value="1"/>
</dbReference>
<gene>
    <name evidence="4" type="primary">SEC6</name>
    <name evidence="4" type="ORF">PICST_55973</name>
</gene>
<dbReference type="GO" id="GO:0000149">
    <property type="term" value="F:SNARE binding"/>
    <property type="evidence" value="ECO:0007669"/>
    <property type="project" value="TreeGrafter"/>
</dbReference>
<keyword evidence="5" id="KW-1185">Reference proteome</keyword>
<dbReference type="Pfam" id="PF06046">
    <property type="entry name" value="Sec6"/>
    <property type="match status" value="1"/>
</dbReference>
<evidence type="ECO:0000256" key="1">
    <source>
        <dbReference type="ARBA" id="ARBA00009447"/>
    </source>
</evidence>
<evidence type="ECO:0000256" key="2">
    <source>
        <dbReference type="ARBA" id="ARBA00022448"/>
    </source>
</evidence>
<name>A3LNE6_PICST</name>
<dbReference type="PANTHER" id="PTHR21292">
    <property type="entry name" value="EXOCYST COMPLEX COMPONENT SEC6-RELATED"/>
    <property type="match status" value="1"/>
</dbReference>
<dbReference type="GO" id="GO:0000145">
    <property type="term" value="C:exocyst"/>
    <property type="evidence" value="ECO:0007669"/>
    <property type="project" value="InterPro"/>
</dbReference>
<dbReference type="Proteomes" id="UP000002258">
    <property type="component" value="Chromosome 2"/>
</dbReference>
<reference evidence="4 5" key="1">
    <citation type="journal article" date="2007" name="Nat. Biotechnol.">
        <title>Genome sequence of the lignocellulose-bioconverting and xylose-fermenting yeast Pichia stipitis.</title>
        <authorList>
            <person name="Jeffries T.W."/>
            <person name="Grigoriev I.V."/>
            <person name="Grimwood J."/>
            <person name="Laplaza J.M."/>
            <person name="Aerts A."/>
            <person name="Salamov A."/>
            <person name="Schmutz J."/>
            <person name="Lindquist E."/>
            <person name="Dehal P."/>
            <person name="Shapiro H."/>
            <person name="Jin Y.S."/>
            <person name="Passoth V."/>
            <person name="Richardson P.M."/>
        </authorList>
    </citation>
    <scope>NUCLEOTIDE SEQUENCE [LARGE SCALE GENOMIC DNA]</scope>
    <source>
        <strain evidence="5">ATCC 58785 / CBS 6054 / NBRC 10063 / NRRL Y-11545</strain>
    </source>
</reference>
<evidence type="ECO:0000313" key="4">
    <source>
        <dbReference type="EMBL" id="ABN64841.2"/>
    </source>
</evidence>
<dbReference type="PANTHER" id="PTHR21292:SF1">
    <property type="entry name" value="EXOCYST COMPLEX COMPONENT 3"/>
    <property type="match status" value="1"/>
</dbReference>
<evidence type="ECO:0000313" key="5">
    <source>
        <dbReference type="Proteomes" id="UP000002258"/>
    </source>
</evidence>
<organism evidence="4 5">
    <name type="scientific">Scheffersomyces stipitis (strain ATCC 58785 / CBS 6054 / NBRC 10063 / NRRL Y-11545)</name>
    <name type="common">Yeast</name>
    <name type="synonym">Pichia stipitis</name>
    <dbReference type="NCBI Taxonomy" id="322104"/>
    <lineage>
        <taxon>Eukaryota</taxon>
        <taxon>Fungi</taxon>
        <taxon>Dikarya</taxon>
        <taxon>Ascomycota</taxon>
        <taxon>Saccharomycotina</taxon>
        <taxon>Pichiomycetes</taxon>
        <taxon>Debaryomycetaceae</taxon>
        <taxon>Scheffersomyces</taxon>
    </lineage>
</organism>
<dbReference type="AlphaFoldDB" id="A3LNE6"/>
<comment type="similarity">
    <text evidence="1">Belongs to the SEC6 family.</text>
</comment>
<dbReference type="FunCoup" id="A3LNE6">
    <property type="interactions" value="264"/>
</dbReference>
<dbReference type="InParanoid" id="A3LNE6"/>
<dbReference type="OMA" id="LAYDSHY"/>
<dbReference type="STRING" id="322104.A3LNE6"/>
<protein>
    <submittedName>
        <fullName evidence="4">Exocyst complex subunit</fullName>
    </submittedName>
</protein>
<keyword evidence="2" id="KW-0813">Transport</keyword>
<accession>A3LNE6</accession>
<dbReference type="InterPro" id="IPR042532">
    <property type="entry name" value="EXOC3/Sec6_C"/>
</dbReference>
<sequence length="825" mass="96004">MSDQAIARIAHLIKVEDDLTKIASFRQQFVKEKQSVDVKLSSATSLQIDSIMGNLSKLNSAAVKINAIKSNINKVNSIYDDSITNIKDYDTIRKMTSVNQFLTQVNSLCYDIRQFRDHLLRLDRRIEEELEQLQSSLTYTLPNLFSIHYELTQARNFSEYLEVYSRELSDDFKSIIYKIIDPIKRTIGNFQELLGEAIISLTEVVKDGNVQLVHRVVKIVEYESNEDLKFSLMQSLGLNQSRDVKTIDYASFRGRRRNYRKFFYDKLEENLSETFNACINHFSEDRMLVYENLDWLEDELTFITQRLAPLFPASWEVDTFIKNVYYNKLHKFTMEVINTDPPAEDLMKILAYDSHYSRRKSVIKQDQRSIIGEDLKNVVLEDYLKVITLKMEEWNVNLMKQETTAFTLRATPPDLYNYSQIIEDEDIQDNIITLEVDSDIYVLPDFKTPLTMLKEQADVAADSGYSKILVGVLEHWSHNYIKRIINYQQIIEEEFDKYMSVYNNERFLLKESKTERLFRRRKNGEQQFDIENMTQEELEQISKPGLIEYLTALGNTFEINTDRLQDKFLPNYLEKVHTSYHGRIKQAFEETLTPSTELNAQVIRTVVDIIVNDLYPALSSVFTKGWYDEGNTQTNDEPGMVQRCVETIGEYMEELRGYSSYEIYSVTFNILLDTFIQAYIRIGYENILHGSGKKIDPTAVKKYKSFSEGIGRDVTVLYGSLEGLFTRKDSAYLLNSLRAIEYLGDLGTCSDPLETIPDMWEHEILSSFYYCSVEYVRGICLCRKDMDKNDVHALVLKLTDIQKRYQASVDPPAMPTGTLNGFIFK</sequence>
<dbReference type="RefSeq" id="XP_001382870.2">
    <property type="nucleotide sequence ID" value="XM_001382833.1"/>
</dbReference>
<evidence type="ECO:0000256" key="3">
    <source>
        <dbReference type="ARBA" id="ARBA00022483"/>
    </source>
</evidence>
<dbReference type="KEGG" id="pic:PICST_55973"/>